<keyword evidence="7 8" id="KW-0456">Lyase</keyword>
<dbReference type="PROSITE" id="PS00614">
    <property type="entry name" value="IGPS"/>
    <property type="match status" value="1"/>
</dbReference>
<gene>
    <name evidence="8 10" type="primary">trpC</name>
    <name evidence="10" type="ORF">GM160_09965</name>
</gene>
<dbReference type="NCBIfam" id="NF001370">
    <property type="entry name" value="PRK00278.1-2"/>
    <property type="match status" value="1"/>
</dbReference>
<evidence type="ECO:0000256" key="1">
    <source>
        <dbReference type="ARBA" id="ARBA00001633"/>
    </source>
</evidence>
<dbReference type="InterPro" id="IPR001468">
    <property type="entry name" value="Indole-3-GlycerolPSynthase_CS"/>
</dbReference>
<dbReference type="InterPro" id="IPR013785">
    <property type="entry name" value="Aldolase_TIM"/>
</dbReference>
<dbReference type="InterPro" id="IPR011060">
    <property type="entry name" value="RibuloseP-bd_barrel"/>
</dbReference>
<comment type="pathway">
    <text evidence="2 8">Amino-acid biosynthesis; L-tryptophan biosynthesis; L-tryptophan from chorismate: step 4/5.</text>
</comment>
<dbReference type="UniPathway" id="UPA00035">
    <property type="reaction ID" value="UER00043"/>
</dbReference>
<dbReference type="GO" id="GO:0000162">
    <property type="term" value="P:L-tryptophan biosynthetic process"/>
    <property type="evidence" value="ECO:0007669"/>
    <property type="project" value="UniProtKB-UniRule"/>
</dbReference>
<dbReference type="GO" id="GO:0004425">
    <property type="term" value="F:indole-3-glycerol-phosphate synthase activity"/>
    <property type="evidence" value="ECO:0007669"/>
    <property type="project" value="UniProtKB-UniRule"/>
</dbReference>
<keyword evidence="5 8" id="KW-0822">Tryptophan biosynthesis</keyword>
<dbReference type="KEGG" id="ghl:GM160_09965"/>
<organism evidence="10 11">
    <name type="scientific">Guyparkeria halophila</name>
    <dbReference type="NCBI Taxonomy" id="47960"/>
    <lineage>
        <taxon>Bacteria</taxon>
        <taxon>Pseudomonadati</taxon>
        <taxon>Pseudomonadota</taxon>
        <taxon>Gammaproteobacteria</taxon>
        <taxon>Chromatiales</taxon>
        <taxon>Thioalkalibacteraceae</taxon>
        <taxon>Guyparkeria</taxon>
    </lineage>
</organism>
<evidence type="ECO:0000256" key="7">
    <source>
        <dbReference type="ARBA" id="ARBA00023239"/>
    </source>
</evidence>
<keyword evidence="3 8" id="KW-0028">Amino-acid biosynthesis</keyword>
<dbReference type="AlphaFoldDB" id="A0A6I6CXQ8"/>
<evidence type="ECO:0000313" key="11">
    <source>
        <dbReference type="Proteomes" id="UP000427716"/>
    </source>
</evidence>
<dbReference type="EMBL" id="CP046415">
    <property type="protein sequence ID" value="QGT79186.1"/>
    <property type="molecule type" value="Genomic_DNA"/>
</dbReference>
<evidence type="ECO:0000259" key="9">
    <source>
        <dbReference type="Pfam" id="PF00218"/>
    </source>
</evidence>
<dbReference type="CDD" id="cd00331">
    <property type="entry name" value="IGPS"/>
    <property type="match status" value="1"/>
</dbReference>
<evidence type="ECO:0000256" key="6">
    <source>
        <dbReference type="ARBA" id="ARBA00023141"/>
    </source>
</evidence>
<protein>
    <recommendedName>
        <fullName evidence="8">Indole-3-glycerol phosphate synthase</fullName>
        <shortName evidence="8">IGPS</shortName>
        <ecNumber evidence="8">4.1.1.48</ecNumber>
    </recommendedName>
</protein>
<dbReference type="NCBIfam" id="NF001377">
    <property type="entry name" value="PRK00278.2-4"/>
    <property type="match status" value="1"/>
</dbReference>
<dbReference type="Proteomes" id="UP000427716">
    <property type="component" value="Chromosome"/>
</dbReference>
<dbReference type="Gene3D" id="3.20.20.70">
    <property type="entry name" value="Aldolase class I"/>
    <property type="match status" value="1"/>
</dbReference>
<comment type="similarity">
    <text evidence="8">Belongs to the TrpC family.</text>
</comment>
<dbReference type="GO" id="GO:0004640">
    <property type="term" value="F:phosphoribosylanthranilate isomerase activity"/>
    <property type="evidence" value="ECO:0007669"/>
    <property type="project" value="TreeGrafter"/>
</dbReference>
<keyword evidence="4 8" id="KW-0210">Decarboxylase</keyword>
<keyword evidence="6 8" id="KW-0057">Aromatic amino acid biosynthesis</keyword>
<evidence type="ECO:0000256" key="3">
    <source>
        <dbReference type="ARBA" id="ARBA00022605"/>
    </source>
</evidence>
<evidence type="ECO:0000256" key="8">
    <source>
        <dbReference type="HAMAP-Rule" id="MF_00134"/>
    </source>
</evidence>
<dbReference type="PANTHER" id="PTHR22854:SF2">
    <property type="entry name" value="INDOLE-3-GLYCEROL-PHOSPHATE SYNTHASE"/>
    <property type="match status" value="1"/>
</dbReference>
<dbReference type="RefSeq" id="WP_156574910.1">
    <property type="nucleotide sequence ID" value="NZ_CP046415.1"/>
</dbReference>
<comment type="catalytic activity">
    <reaction evidence="1 8">
        <text>1-(2-carboxyphenylamino)-1-deoxy-D-ribulose 5-phosphate + H(+) = (1S,2R)-1-C-(indol-3-yl)glycerol 3-phosphate + CO2 + H2O</text>
        <dbReference type="Rhea" id="RHEA:23476"/>
        <dbReference type="ChEBI" id="CHEBI:15377"/>
        <dbReference type="ChEBI" id="CHEBI:15378"/>
        <dbReference type="ChEBI" id="CHEBI:16526"/>
        <dbReference type="ChEBI" id="CHEBI:58613"/>
        <dbReference type="ChEBI" id="CHEBI:58866"/>
        <dbReference type="EC" id="4.1.1.48"/>
    </reaction>
</comment>
<dbReference type="FunFam" id="3.20.20.70:FF:000024">
    <property type="entry name" value="Indole-3-glycerol phosphate synthase"/>
    <property type="match status" value="1"/>
</dbReference>
<dbReference type="InterPro" id="IPR013798">
    <property type="entry name" value="Indole-3-glycerol_P_synth_dom"/>
</dbReference>
<evidence type="ECO:0000313" key="10">
    <source>
        <dbReference type="EMBL" id="QGT79186.1"/>
    </source>
</evidence>
<proteinExistence type="inferred from homology"/>
<accession>A0A6I6CXQ8</accession>
<dbReference type="Pfam" id="PF00218">
    <property type="entry name" value="IGPS"/>
    <property type="match status" value="1"/>
</dbReference>
<dbReference type="HAMAP" id="MF_00134_A">
    <property type="entry name" value="IGPS_A"/>
    <property type="match status" value="1"/>
</dbReference>
<evidence type="ECO:0000256" key="5">
    <source>
        <dbReference type="ARBA" id="ARBA00022822"/>
    </source>
</evidence>
<dbReference type="HAMAP" id="MF_00134_B">
    <property type="entry name" value="IGPS_B"/>
    <property type="match status" value="1"/>
</dbReference>
<reference evidence="10 11" key="1">
    <citation type="submission" date="2019-11" db="EMBL/GenBank/DDBJ databases">
        <authorList>
            <person name="Zhang J."/>
            <person name="Sun C."/>
        </authorList>
    </citation>
    <scope>NUCLEOTIDE SEQUENCE [LARGE SCALE GENOMIC DNA]</scope>
    <source>
        <strain evidence="11">sp2</strain>
    </source>
</reference>
<dbReference type="InterPro" id="IPR045186">
    <property type="entry name" value="Indole-3-glycerol_P_synth"/>
</dbReference>
<sequence length="269" mass="30113">MTDTPDILKKIIARKRVEVAAARQVTPPSVMEDQALAADRPRGFERAIETRVADKRPAVIAEIKKASPSRGVLREPFDPVAIAKSYQKGGAACLSVLTDRDFFQGDAEYLKAARAACRLPVLRKDFLIDPYQVDEARAMGADCVLLIAAALDDETMRTLHDRARHWGMDVLVEVHDHDELLRALQLDTRLIGINNRDLRSFDVSLDVTLELLHDIPDDRIVVTESGILGVEDVRRMREHDVHAFLVGEAFMRAEEPGEALAELFELNRS</sequence>
<dbReference type="EC" id="4.1.1.48" evidence="8"/>
<dbReference type="NCBIfam" id="NF001373">
    <property type="entry name" value="PRK00278.1-6"/>
    <property type="match status" value="1"/>
</dbReference>
<dbReference type="SUPFAM" id="SSF51366">
    <property type="entry name" value="Ribulose-phoshate binding barrel"/>
    <property type="match status" value="1"/>
</dbReference>
<feature type="domain" description="Indole-3-glycerol phosphate synthase" evidence="9">
    <location>
        <begin position="8"/>
        <end position="263"/>
    </location>
</feature>
<keyword evidence="11" id="KW-1185">Reference proteome</keyword>
<evidence type="ECO:0000256" key="4">
    <source>
        <dbReference type="ARBA" id="ARBA00022793"/>
    </source>
</evidence>
<dbReference type="PANTHER" id="PTHR22854">
    <property type="entry name" value="TRYPTOPHAN BIOSYNTHESIS PROTEIN"/>
    <property type="match status" value="1"/>
</dbReference>
<name>A0A6I6CXQ8_9GAMM</name>
<evidence type="ECO:0000256" key="2">
    <source>
        <dbReference type="ARBA" id="ARBA00004696"/>
    </source>
</evidence>